<dbReference type="InterPro" id="IPR050734">
    <property type="entry name" value="PIH1/Kintoun_subfamily"/>
</dbReference>
<dbReference type="GO" id="GO:0000492">
    <property type="term" value="P:box C/D snoRNP assembly"/>
    <property type="evidence" value="ECO:0007669"/>
    <property type="project" value="TreeGrafter"/>
</dbReference>
<dbReference type="EMBL" id="KL214719">
    <property type="protein sequence ID" value="KFV61115.1"/>
    <property type="molecule type" value="Genomic_DNA"/>
</dbReference>
<reference evidence="5 6" key="1">
    <citation type="submission" date="2014-04" db="EMBL/GenBank/DDBJ databases">
        <title>Genome evolution of avian class.</title>
        <authorList>
            <person name="Zhang G."/>
            <person name="Li C."/>
        </authorList>
    </citation>
    <scope>NUCLEOTIDE SEQUENCE [LARGE SCALE GENOMIC DNA]</scope>
    <source>
        <strain evidence="5">BGI_N307</strain>
    </source>
</reference>
<proteinExistence type="inferred from homology"/>
<dbReference type="Proteomes" id="UP000053875">
    <property type="component" value="Unassembled WGS sequence"/>
</dbReference>
<evidence type="ECO:0000256" key="1">
    <source>
        <dbReference type="ARBA" id="ARBA00008511"/>
    </source>
</evidence>
<keyword evidence="6" id="KW-1185">Reference proteome</keyword>
<dbReference type="GO" id="GO:0006364">
    <property type="term" value="P:rRNA processing"/>
    <property type="evidence" value="ECO:0007669"/>
    <property type="project" value="TreeGrafter"/>
</dbReference>
<evidence type="ECO:0000259" key="4">
    <source>
        <dbReference type="Pfam" id="PF18201"/>
    </source>
</evidence>
<gene>
    <name evidence="5" type="ORF">N307_03108</name>
</gene>
<dbReference type="PANTHER" id="PTHR22997:SF6">
    <property type="entry name" value="PIH1 DOMAIN-CONTAINING PROTEIN 2"/>
    <property type="match status" value="1"/>
</dbReference>
<evidence type="ECO:0000313" key="5">
    <source>
        <dbReference type="EMBL" id="KFV61115.1"/>
    </source>
</evidence>
<name>A0A093FT80_DRYPU</name>
<dbReference type="GO" id="GO:0005737">
    <property type="term" value="C:cytoplasm"/>
    <property type="evidence" value="ECO:0007669"/>
    <property type="project" value="TreeGrafter"/>
</dbReference>
<dbReference type="InterPro" id="IPR012981">
    <property type="entry name" value="PIH1_N"/>
</dbReference>
<evidence type="ECO:0000256" key="2">
    <source>
        <dbReference type="ARBA" id="ARBA00040541"/>
    </source>
</evidence>
<evidence type="ECO:0000259" key="3">
    <source>
        <dbReference type="Pfam" id="PF08190"/>
    </source>
</evidence>
<comment type="similarity">
    <text evidence="1">Belongs to the PIH1 family.</text>
</comment>
<organism evidence="5 6">
    <name type="scientific">Dryobates pubescens</name>
    <name type="common">Downy woodpecker</name>
    <name type="synonym">Picoides pubescens</name>
    <dbReference type="NCBI Taxonomy" id="118200"/>
    <lineage>
        <taxon>Eukaryota</taxon>
        <taxon>Metazoa</taxon>
        <taxon>Chordata</taxon>
        <taxon>Craniata</taxon>
        <taxon>Vertebrata</taxon>
        <taxon>Euteleostomi</taxon>
        <taxon>Archelosauria</taxon>
        <taxon>Archosauria</taxon>
        <taxon>Dinosauria</taxon>
        <taxon>Saurischia</taxon>
        <taxon>Theropoda</taxon>
        <taxon>Coelurosauria</taxon>
        <taxon>Aves</taxon>
        <taxon>Neognathae</taxon>
        <taxon>Neoaves</taxon>
        <taxon>Telluraves</taxon>
        <taxon>Coraciimorphae</taxon>
        <taxon>Piciformes</taxon>
        <taxon>Picidae</taxon>
        <taxon>Dryobates</taxon>
    </lineage>
</organism>
<dbReference type="STRING" id="118200.A0A093FT80"/>
<evidence type="ECO:0000313" key="6">
    <source>
        <dbReference type="Proteomes" id="UP000053875"/>
    </source>
</evidence>
<feature type="domain" description="PIH1 N-terminal" evidence="3">
    <location>
        <begin position="73"/>
        <end position="171"/>
    </location>
</feature>
<dbReference type="Pfam" id="PF18201">
    <property type="entry name" value="PIH1_CS"/>
    <property type="match status" value="1"/>
</dbReference>
<dbReference type="GO" id="GO:0097255">
    <property type="term" value="C:R2TP complex"/>
    <property type="evidence" value="ECO:0007669"/>
    <property type="project" value="TreeGrafter"/>
</dbReference>
<dbReference type="PANTHER" id="PTHR22997">
    <property type="entry name" value="PIH1 DOMAIN-CONTAINING PROTEIN 1"/>
    <property type="match status" value="1"/>
</dbReference>
<dbReference type="Pfam" id="PF08190">
    <property type="entry name" value="PIH1"/>
    <property type="match status" value="1"/>
</dbReference>
<accession>A0A093FT80</accession>
<dbReference type="InterPro" id="IPR041442">
    <property type="entry name" value="PIH1D1/2/3_CS-like"/>
</dbReference>
<dbReference type="AlphaFoldDB" id="A0A093FT80"/>
<sequence length="329" mass="36216">MAGAALAGAAQLWSLLDEMLESAPQAYGRFLRQQRAEAERFCAPPEPPLCLRARPAGAQPPLGLLQDVIGGPLFINVCGWERVPAPKAAADPTPVSVGRLEEASGEGGLCRIIDVAYNPAVLQRAEKPEEMEHLIHLTLKLIEERCNLLLPYSYIMEPFKLKGSLAMMQQRLEGRQRPAPQLSQNTKGSSFFQELSLDQLLQAVQAEDCSNAPVLLEEESVTQSRRPLIEEITSPEIREEPAVPAYEIITVRDAKEKPLQLELKIWLPKVGSVSECDLSISKDDITMEVPGQYQLQLDLPELVDEEGATAVFHRGKGLLFVTLPVARPG</sequence>
<feature type="domain" description="PIH1D1/2/3 CS-like" evidence="4">
    <location>
        <begin position="251"/>
        <end position="325"/>
    </location>
</feature>
<dbReference type="CDD" id="cd00298">
    <property type="entry name" value="ACD_sHsps_p23-like"/>
    <property type="match status" value="1"/>
</dbReference>
<dbReference type="GO" id="GO:1990904">
    <property type="term" value="C:ribonucleoprotein complex"/>
    <property type="evidence" value="ECO:0007669"/>
    <property type="project" value="TreeGrafter"/>
</dbReference>
<feature type="non-terminal residue" evidence="5">
    <location>
        <position position="329"/>
    </location>
</feature>
<protein>
    <recommendedName>
        <fullName evidence="2">PIH1 domain-containing protein 2</fullName>
    </recommendedName>
</protein>